<dbReference type="PANTHER" id="PTHR46558">
    <property type="entry name" value="TRACRIPTIONAL REGULATORY PROTEIN-RELATED-RELATED"/>
    <property type="match status" value="1"/>
</dbReference>
<gene>
    <name evidence="4" type="ORF">OBO34_07810</name>
</gene>
<dbReference type="AlphaFoldDB" id="A0A9J6QS34"/>
<evidence type="ECO:0000256" key="2">
    <source>
        <dbReference type="SAM" id="Phobius"/>
    </source>
</evidence>
<dbReference type="SUPFAM" id="SSF47413">
    <property type="entry name" value="lambda repressor-like DNA-binding domains"/>
    <property type="match status" value="1"/>
</dbReference>
<sequence length="127" mass="13924">MTFAEKLKSLRTKNGYSQEELAEALNVSRQAITKWESGKGLPDIQNLIAISDLFDVTLDSLMREEEELEMSDESSCWITASAGITVGLLMSWFLQDSLDVKIMGAWGLGGGVIGYAAGYLGTLLKKR</sequence>
<dbReference type="PROSITE" id="PS50943">
    <property type="entry name" value="HTH_CROC1"/>
    <property type="match status" value="1"/>
</dbReference>
<feature type="domain" description="HTH cro/C1-type" evidence="3">
    <location>
        <begin position="7"/>
        <end position="61"/>
    </location>
</feature>
<dbReference type="InterPro" id="IPR010982">
    <property type="entry name" value="Lambda_DNA-bd_dom_sf"/>
</dbReference>
<accession>A0A9J6QS34</accession>
<name>A0A9J6QS34_9FIRM</name>
<protein>
    <submittedName>
        <fullName evidence="4">Helix-turn-helix domain-containing protein</fullName>
    </submittedName>
</protein>
<evidence type="ECO:0000313" key="5">
    <source>
        <dbReference type="Proteomes" id="UP001065549"/>
    </source>
</evidence>
<dbReference type="EMBL" id="JAOSHN010000003">
    <property type="protein sequence ID" value="MCU7378260.1"/>
    <property type="molecule type" value="Genomic_DNA"/>
</dbReference>
<organism evidence="4 5">
    <name type="scientific">Hominibacterium faecale</name>
    <dbReference type="NCBI Taxonomy" id="2839743"/>
    <lineage>
        <taxon>Bacteria</taxon>
        <taxon>Bacillati</taxon>
        <taxon>Bacillota</taxon>
        <taxon>Clostridia</taxon>
        <taxon>Peptostreptococcales</taxon>
        <taxon>Anaerovoracaceae</taxon>
        <taxon>Hominibacterium</taxon>
    </lineage>
</organism>
<dbReference type="PANTHER" id="PTHR46558:SF15">
    <property type="entry name" value="HELIX-TURN-HELIX DOMAIN PROTEIN"/>
    <property type="match status" value="1"/>
</dbReference>
<dbReference type="CDD" id="cd00093">
    <property type="entry name" value="HTH_XRE"/>
    <property type="match status" value="1"/>
</dbReference>
<dbReference type="Pfam" id="PF01381">
    <property type="entry name" value="HTH_3"/>
    <property type="match status" value="1"/>
</dbReference>
<evidence type="ECO:0000256" key="1">
    <source>
        <dbReference type="ARBA" id="ARBA00023125"/>
    </source>
</evidence>
<dbReference type="GO" id="GO:0003677">
    <property type="term" value="F:DNA binding"/>
    <property type="evidence" value="ECO:0007669"/>
    <property type="project" value="UniProtKB-KW"/>
</dbReference>
<dbReference type="Proteomes" id="UP001065549">
    <property type="component" value="Unassembled WGS sequence"/>
</dbReference>
<feature type="transmembrane region" description="Helical" evidence="2">
    <location>
        <begin position="106"/>
        <end position="124"/>
    </location>
</feature>
<proteinExistence type="predicted"/>
<dbReference type="RefSeq" id="WP_253019811.1">
    <property type="nucleotide sequence ID" value="NZ_JAJAGH010000008.1"/>
</dbReference>
<keyword evidence="5" id="KW-1185">Reference proteome</keyword>
<dbReference type="InterPro" id="IPR001387">
    <property type="entry name" value="Cro/C1-type_HTH"/>
</dbReference>
<dbReference type="SMART" id="SM00530">
    <property type="entry name" value="HTH_XRE"/>
    <property type="match status" value="1"/>
</dbReference>
<keyword evidence="2" id="KW-1133">Transmembrane helix</keyword>
<keyword evidence="1" id="KW-0238">DNA-binding</keyword>
<evidence type="ECO:0000313" key="4">
    <source>
        <dbReference type="EMBL" id="MCU7378260.1"/>
    </source>
</evidence>
<keyword evidence="2" id="KW-0472">Membrane</keyword>
<dbReference type="Gene3D" id="1.10.260.40">
    <property type="entry name" value="lambda repressor-like DNA-binding domains"/>
    <property type="match status" value="1"/>
</dbReference>
<keyword evidence="2" id="KW-0812">Transmembrane</keyword>
<evidence type="ECO:0000259" key="3">
    <source>
        <dbReference type="PROSITE" id="PS50943"/>
    </source>
</evidence>
<reference evidence="4" key="1">
    <citation type="submission" date="2022-09" db="EMBL/GenBank/DDBJ databases">
        <title>Culturomic study of gut microbiota in children with autism spectrum disorder.</title>
        <authorList>
            <person name="Efimov B.A."/>
            <person name="Chaplin A.V."/>
            <person name="Sokolova S.R."/>
            <person name="Pikina A.P."/>
            <person name="Korzhanova M."/>
            <person name="Belova V."/>
            <person name="Korostin D."/>
        </authorList>
    </citation>
    <scope>NUCLEOTIDE SEQUENCE</scope>
    <source>
        <strain evidence="4">ASD5510</strain>
    </source>
</reference>
<comment type="caution">
    <text evidence="4">The sequence shown here is derived from an EMBL/GenBank/DDBJ whole genome shotgun (WGS) entry which is preliminary data.</text>
</comment>